<accession>A0ABV5FXT8</accession>
<feature type="region of interest" description="Disordered" evidence="1">
    <location>
        <begin position="1"/>
        <end position="74"/>
    </location>
</feature>
<evidence type="ECO:0000256" key="1">
    <source>
        <dbReference type="SAM" id="MobiDB-lite"/>
    </source>
</evidence>
<protein>
    <submittedName>
        <fullName evidence="2">Uncharacterized protein</fullName>
    </submittedName>
</protein>
<organism evidence="2 3">
    <name type="scientific">Citricoccus parietis</name>
    <dbReference type="NCBI Taxonomy" id="592307"/>
    <lineage>
        <taxon>Bacteria</taxon>
        <taxon>Bacillati</taxon>
        <taxon>Actinomycetota</taxon>
        <taxon>Actinomycetes</taxon>
        <taxon>Micrococcales</taxon>
        <taxon>Micrococcaceae</taxon>
        <taxon>Citricoccus</taxon>
    </lineage>
</organism>
<comment type="caution">
    <text evidence="2">The sequence shown here is derived from an EMBL/GenBank/DDBJ whole genome shotgun (WGS) entry which is preliminary data.</text>
</comment>
<keyword evidence="3" id="KW-1185">Reference proteome</keyword>
<name>A0ABV5FXT8_9MICC</name>
<reference evidence="2 3" key="1">
    <citation type="submission" date="2024-09" db="EMBL/GenBank/DDBJ databases">
        <authorList>
            <person name="Sun Q."/>
            <person name="Mori K."/>
        </authorList>
    </citation>
    <scope>NUCLEOTIDE SEQUENCE [LARGE SCALE GENOMIC DNA]</scope>
    <source>
        <strain evidence="2 3">CCM 7609</strain>
    </source>
</reference>
<gene>
    <name evidence="2" type="ORF">ACFFX0_09900</name>
</gene>
<dbReference type="EMBL" id="JBHMFI010000001">
    <property type="protein sequence ID" value="MFB9071498.1"/>
    <property type="molecule type" value="Genomic_DNA"/>
</dbReference>
<proteinExistence type="predicted"/>
<evidence type="ECO:0000313" key="2">
    <source>
        <dbReference type="EMBL" id="MFB9071498.1"/>
    </source>
</evidence>
<sequence length="74" mass="7749">MPQATSPRGCSWSRSPSARGPPPASPAPPRCGGIAPRAQHPHPPLRRAGSPLAEDHADTLNRRSAFIAPALSPR</sequence>
<evidence type="ECO:0000313" key="3">
    <source>
        <dbReference type="Proteomes" id="UP001589575"/>
    </source>
</evidence>
<feature type="compositionally biased region" description="Pro residues" evidence="1">
    <location>
        <begin position="19"/>
        <end position="29"/>
    </location>
</feature>
<dbReference type="Proteomes" id="UP001589575">
    <property type="component" value="Unassembled WGS sequence"/>
</dbReference>